<dbReference type="Pfam" id="PF05593">
    <property type="entry name" value="RHS_repeat"/>
    <property type="match status" value="13"/>
</dbReference>
<keyword evidence="1" id="KW-0732">Signal</keyword>
<gene>
    <name evidence="4" type="ORF">THSYN_14970</name>
</gene>
<dbReference type="NCBIfam" id="TIGR01643">
    <property type="entry name" value="YD_repeat_2x"/>
    <property type="match status" value="10"/>
</dbReference>
<evidence type="ECO:0000313" key="4">
    <source>
        <dbReference type="EMBL" id="AUB82123.1"/>
    </source>
</evidence>
<sequence length="2338" mass="250350">MQFLEVAACSSVHDADLCAAPRMPDPPTHVKWRGWNVDTRLRSCWRRLSYPALAILFLAVPLSVAAFEDQSPTRLPAAIDDSYVLAQGDVDHDGDADLIVGNGGSPLMLLNDAANGGDGAFTASAGLPALDSRTLGVVLADLDGDGDLDLFLANASGQDRLLINNGTGAYLDATASRLPPDADIGTAAVAADLDDDDDLDLVVANRGTRNRLLFNDGSGHFTDLSDGRLAADTDPTTSVAVADINGDGAVDLFFANDDAQNRLHRNNGLGFFSDATAGSLPTVISESLGAFFADLDGDGDADLVLANGSAGPAVLLNNGGLFTNESAARLPAGAQYAIGVAVGDIDFNGSIDLVIANAGQDDLLLNNGSGTFSASTLPADLRRSFAALLVDADRDFDLDLVLATPAGQNRFLVNDLAFPRIRLSWAPTYVEVTDPVTFAVEVFDEDGVAATEMKIRKPDTSEETLSLSGGSASFVPTLAGVHLATVTAQDSLGNVGTRSVPFTVLVQDTTAPSVTTTVTPTAILVGQSVQIQVAATDNRGVMDRRLEVGGVPVPLDTTGRATYVAVATGLQTAIGYAADAAGNEGTASATFTVSPDTVAPTVALSLSAGTVDLLNPVTITASATDNVAVSGLTLTVTGPTDPGGTVLRLDAAGQASYTPYVPGTHTVTARATDPAGNLTTRTASFEAVGTPDTTPPTVTLTVAPRTVVIGNTVTITVAATDAVAVATRGLTVNGTPLPLNAAGTATYLPPLIGTYTAVARVTDPTGNETVETTSFRAIDPASDNTPPTVSITAPTDSAEVSGTVTITGTADDPTLVQYSLAFAPLESSTFTTFATGDAAVVGATLGTLDTSLLQNGYYQVRLAASDANGRTASVTTLINVVGQLKLGVFTVSFQDKTIPVGKLPVSVTRTYDSRKRGTVGDFGYGWSVELSRAELVANRIGGTAWEQVSLGGFIPSYQLVPTQPHFVTIRLGDNKEVKFSARPDPQTRQLYPFTTYGPTGMRYEPVGDSDVGTLTPSGKDPLWFLGDEILDEDFDVYNPSGFSYRAPDGYQYNFTSTQQASVRYKLTSVIDPSGLRIDITPSGFTRSDGLGVTFVRDGQNRITSITDAAGRTVTYQYDSAGNLAAVIDAENNRAEIAYNAQHYLTEIRDPAGNPVQRNEYDDDGRLTAITDAAGNRIAMEYDLDANTQITRDRRNNPTIHRYDNAGNVVAETRFPSVNGVVQAAVTLRQFDANQQVTRETLPDGTVNTFEYDRFGNVTREVKDLGGLNLTTTSTYNTSGKLLTQQDARGNTASFTYDLQGHRDSATDHEGKITLYAYSAGRLAKQTDPTGDYTLFEYDGVGNLVAEARWNGNQTVNTSDDTLVRRTEYDYDTVGNKLAETVLVDVGGAFEDATTSFTYDKNARVLTETDPVGNVKRFVYDRVGQRTAEIDALGNRTAYTHDALGNLIRVDYPDGGFKLIGYDADGNRNAVTDENGHTVRYTFDALNRAIAIQFPDATLPDGGTQTSSRVNLYDAVGNLIGEIDELGNRTDHQYDRVGRRIATQQPEVFNAATGAMVRPMTAYGYDGNGNRTTVMDANGHRTDYVFDKENRPVQTQFADGRSTSRGYDALGRETSRTDAAGQTTRFSYDALGRQTKVSLPPTTVGNPRPETLFTYNELGKVLTQTDANGHQTSFTYDLAGNRLSHTLPGLETETFGYDAANRMVSHTDFNGVTTGFVYDAMGRRVRENYPGGTHTDTAWFPGGQRLSVTDATGTTSFVYDERDRLVRRTDADGLTITYGYTATGKVGTVTTASGATTYTYDALDRLSSVTDPDGNAATHGYDLVGNLADVDHANGTRTHYSYNSRNQLTAVEQFEIGGNRFAMQAYTLDANGLRTRIDELSMGNAVNFVYDGNARLVRETRLGSTPYDIQYAYDPVGNRIRMDRNGVVTTYVYDSNDRLNSSGAGVYSYDDNGNLTRVAAGTQVTTLAYDANNRLVRSVGPAGTNNYGYDADGNRILKSGAGGQVRYLLDIRNNTGLVQVLEERGDSGLLARYTYGLSRLTQDRAGALSHYHPDGLGSIRALTDAYGALTDTYVYDGYGNEIASTGSTENPYRFAGEPFDPNLGFYYLRARYYDPATGRFISMDPAAGDPQSPQSLHRYLYANDNPINFVDPTGQFTLIEINISISIQSTIQSAYTSNLVKFFFTAAKIAFCTIEPAYRMQDIGLDMMFKGLPGGELLIEQSRDQIAAGYKAIGQAAQQVYIDTFNDVVDFKIEFKGVLKDVYDWASGDGDISSLVPIPDEVAKVMEFYDELSGWFDKFENAYRKVKDGYGAATSGDPCQQFTFLEENADTILGLMPDF</sequence>
<dbReference type="EMBL" id="CP020370">
    <property type="protein sequence ID" value="AUB82123.1"/>
    <property type="molecule type" value="Genomic_DNA"/>
</dbReference>
<evidence type="ECO:0000256" key="2">
    <source>
        <dbReference type="ARBA" id="ARBA00022737"/>
    </source>
</evidence>
<dbReference type="InterPro" id="IPR022385">
    <property type="entry name" value="Rhs_assc_core"/>
</dbReference>
<organism evidence="4 5">
    <name type="scientific">Candidatus Thiodictyon syntrophicum</name>
    <dbReference type="NCBI Taxonomy" id="1166950"/>
    <lineage>
        <taxon>Bacteria</taxon>
        <taxon>Pseudomonadati</taxon>
        <taxon>Pseudomonadota</taxon>
        <taxon>Gammaproteobacteria</taxon>
        <taxon>Chromatiales</taxon>
        <taxon>Chromatiaceae</taxon>
        <taxon>Thiodictyon</taxon>
    </lineage>
</organism>
<dbReference type="KEGG" id="tsy:THSYN_14970"/>
<dbReference type="InterPro" id="IPR050708">
    <property type="entry name" value="T6SS_VgrG/RHS"/>
</dbReference>
<dbReference type="InterPro" id="IPR013517">
    <property type="entry name" value="FG-GAP"/>
</dbReference>
<keyword evidence="5" id="KW-1185">Reference proteome</keyword>
<name>A0A2K8U976_9GAMM</name>
<feature type="domain" description="Teneurin-like YD-shell" evidence="3">
    <location>
        <begin position="1885"/>
        <end position="2146"/>
    </location>
</feature>
<keyword evidence="2" id="KW-0677">Repeat</keyword>
<dbReference type="Proteomes" id="UP000232638">
    <property type="component" value="Chromosome"/>
</dbReference>
<dbReference type="Pfam" id="PF25023">
    <property type="entry name" value="TEN_YD-shell"/>
    <property type="match status" value="1"/>
</dbReference>
<reference evidence="4 5" key="1">
    <citation type="submission" date="2017-03" db="EMBL/GenBank/DDBJ databases">
        <title>Complete genome sequence of Candidatus 'Thiodictyon syntrophicum' sp. nov. strain Cad16T, a photolithoautotroph purple sulfur bacterium isolated from an alpine meromictic lake.</title>
        <authorList>
            <person name="Luedin S.M."/>
            <person name="Pothier J.F."/>
            <person name="Danza F."/>
            <person name="Storelli N."/>
            <person name="Wittwer M."/>
            <person name="Tonolla M."/>
        </authorList>
    </citation>
    <scope>NUCLEOTIDE SEQUENCE [LARGE SCALE GENOMIC DNA]</scope>
    <source>
        <strain evidence="4 5">Cad16T</strain>
    </source>
</reference>
<dbReference type="InterPro" id="IPR028994">
    <property type="entry name" value="Integrin_alpha_N"/>
</dbReference>
<dbReference type="Gene3D" id="2.180.10.10">
    <property type="entry name" value="RHS repeat-associated core"/>
    <property type="match status" value="4"/>
</dbReference>
<dbReference type="InterPro" id="IPR031325">
    <property type="entry name" value="RHS_repeat"/>
</dbReference>
<dbReference type="InterPro" id="IPR006530">
    <property type="entry name" value="YD"/>
</dbReference>
<evidence type="ECO:0000256" key="1">
    <source>
        <dbReference type="ARBA" id="ARBA00022729"/>
    </source>
</evidence>
<dbReference type="InterPro" id="IPR013783">
    <property type="entry name" value="Ig-like_fold"/>
</dbReference>
<dbReference type="SUPFAM" id="SSF69318">
    <property type="entry name" value="Integrin alpha N-terminal domain"/>
    <property type="match status" value="1"/>
</dbReference>
<proteinExistence type="predicted"/>
<evidence type="ECO:0000259" key="3">
    <source>
        <dbReference type="Pfam" id="PF25023"/>
    </source>
</evidence>
<dbReference type="Pfam" id="PF13517">
    <property type="entry name" value="FG-GAP_3"/>
    <property type="match status" value="3"/>
</dbReference>
<dbReference type="Gene3D" id="2.60.40.10">
    <property type="entry name" value="Immunoglobulins"/>
    <property type="match status" value="2"/>
</dbReference>
<dbReference type="PANTHER" id="PTHR32305:SF15">
    <property type="entry name" value="PROTEIN RHSA-RELATED"/>
    <property type="match status" value="1"/>
</dbReference>
<dbReference type="Gene3D" id="2.130.10.130">
    <property type="entry name" value="Integrin alpha, N-terminal"/>
    <property type="match status" value="1"/>
</dbReference>
<accession>A0A2K8U976</accession>
<dbReference type="PANTHER" id="PTHR32305">
    <property type="match status" value="1"/>
</dbReference>
<protein>
    <recommendedName>
        <fullName evidence="3">Teneurin-like YD-shell domain-containing protein</fullName>
    </recommendedName>
</protein>
<dbReference type="InterPro" id="IPR056823">
    <property type="entry name" value="TEN-like_YD-shell"/>
</dbReference>
<evidence type="ECO:0000313" key="5">
    <source>
        <dbReference type="Proteomes" id="UP000232638"/>
    </source>
</evidence>
<dbReference type="NCBIfam" id="TIGR03696">
    <property type="entry name" value="Rhs_assc_core"/>
    <property type="match status" value="1"/>
</dbReference>